<organism evidence="1 2">
    <name type="scientific">Portunus trituberculatus</name>
    <name type="common">Swimming crab</name>
    <name type="synonym">Neptunus trituberculatus</name>
    <dbReference type="NCBI Taxonomy" id="210409"/>
    <lineage>
        <taxon>Eukaryota</taxon>
        <taxon>Metazoa</taxon>
        <taxon>Ecdysozoa</taxon>
        <taxon>Arthropoda</taxon>
        <taxon>Crustacea</taxon>
        <taxon>Multicrustacea</taxon>
        <taxon>Malacostraca</taxon>
        <taxon>Eumalacostraca</taxon>
        <taxon>Eucarida</taxon>
        <taxon>Decapoda</taxon>
        <taxon>Pleocyemata</taxon>
        <taxon>Brachyura</taxon>
        <taxon>Eubrachyura</taxon>
        <taxon>Portunoidea</taxon>
        <taxon>Portunidae</taxon>
        <taxon>Portuninae</taxon>
        <taxon>Portunus</taxon>
    </lineage>
</organism>
<name>A0A5B7DAY5_PORTR</name>
<evidence type="ECO:0000313" key="1">
    <source>
        <dbReference type="EMBL" id="MPC18504.1"/>
    </source>
</evidence>
<dbReference type="Proteomes" id="UP000324222">
    <property type="component" value="Unassembled WGS sequence"/>
</dbReference>
<dbReference type="AlphaFoldDB" id="A0A5B7DAY5"/>
<protein>
    <submittedName>
        <fullName evidence="1">Uncharacterized protein</fullName>
    </submittedName>
</protein>
<comment type="caution">
    <text evidence="1">The sequence shown here is derived from an EMBL/GenBank/DDBJ whole genome shotgun (WGS) entry which is preliminary data.</text>
</comment>
<proteinExistence type="predicted"/>
<evidence type="ECO:0000313" key="2">
    <source>
        <dbReference type="Proteomes" id="UP000324222"/>
    </source>
</evidence>
<keyword evidence="2" id="KW-1185">Reference proteome</keyword>
<accession>A0A5B7DAY5</accession>
<sequence length="350" mass="38376">MKACLEILRVAVLNKEDARTPTKLTVSYKGWWHTPLLHVPLAMEPLRDGVYATRKCGKITLVQRFASGKAPTFSVKGRSSKLVIRLYAKRTLRTRAQVEVGQLVCGTAERLLKVPFEVKVGGKVEKAFLVVAQTSPVATPPPPPIYPVGHKRLSSPPVPRCTFPLGEYEPSQARLKLLVEEMSGPMPDPREWLVPASPPGALYSAPEATPLPLPDPGEWLVSASPPGARCTEAETTPLLSETDGKADDVSHKCEANGVEMLNDRVVQESEAAEMSPQTSPRAAGDRYVRLWNTVFGERAECESREELGKELRRSNPRRVSSFERLCTAVFGEATDCEEEDQISPAQAGAR</sequence>
<dbReference type="EMBL" id="VSRR010000686">
    <property type="protein sequence ID" value="MPC18504.1"/>
    <property type="molecule type" value="Genomic_DNA"/>
</dbReference>
<reference evidence="1 2" key="1">
    <citation type="submission" date="2019-05" db="EMBL/GenBank/DDBJ databases">
        <title>Another draft genome of Portunus trituberculatus and its Hox gene families provides insights of decapod evolution.</title>
        <authorList>
            <person name="Jeong J.-H."/>
            <person name="Song I."/>
            <person name="Kim S."/>
            <person name="Choi T."/>
            <person name="Kim D."/>
            <person name="Ryu S."/>
            <person name="Kim W."/>
        </authorList>
    </citation>
    <scope>NUCLEOTIDE SEQUENCE [LARGE SCALE GENOMIC DNA]</scope>
    <source>
        <tissue evidence="1">Muscle</tissue>
    </source>
</reference>
<gene>
    <name evidence="1" type="ORF">E2C01_011389</name>
</gene>